<sequence>MHRYSWNIWLVVALTGLGTITLAAEKLRVVPLVRDNVVVVSFELPDAYNDDVREVISSGLPTTFTYNVDLRQIVP</sequence>
<accession>A0A382YWZ6</accession>
<proteinExistence type="predicted"/>
<dbReference type="EMBL" id="UINC01178991">
    <property type="protein sequence ID" value="SVD87449.1"/>
    <property type="molecule type" value="Genomic_DNA"/>
</dbReference>
<organism evidence="1">
    <name type="scientific">marine metagenome</name>
    <dbReference type="NCBI Taxonomy" id="408172"/>
    <lineage>
        <taxon>unclassified sequences</taxon>
        <taxon>metagenomes</taxon>
        <taxon>ecological metagenomes</taxon>
    </lineage>
</organism>
<gene>
    <name evidence="1" type="ORF">METZ01_LOCUS440303</name>
</gene>
<evidence type="ECO:0000313" key="1">
    <source>
        <dbReference type="EMBL" id="SVD87449.1"/>
    </source>
</evidence>
<reference evidence="1" key="1">
    <citation type="submission" date="2018-05" db="EMBL/GenBank/DDBJ databases">
        <authorList>
            <person name="Lanie J.A."/>
            <person name="Ng W.-L."/>
            <person name="Kazmierczak K.M."/>
            <person name="Andrzejewski T.M."/>
            <person name="Davidsen T.M."/>
            <person name="Wayne K.J."/>
            <person name="Tettelin H."/>
            <person name="Glass J.I."/>
            <person name="Rusch D."/>
            <person name="Podicherti R."/>
            <person name="Tsui H.-C.T."/>
            <person name="Winkler M.E."/>
        </authorList>
    </citation>
    <scope>NUCLEOTIDE SEQUENCE</scope>
</reference>
<protein>
    <submittedName>
        <fullName evidence="1">Uncharacterized protein</fullName>
    </submittedName>
</protein>
<dbReference type="AlphaFoldDB" id="A0A382YWZ6"/>
<name>A0A382YWZ6_9ZZZZ</name>
<feature type="non-terminal residue" evidence="1">
    <location>
        <position position="75"/>
    </location>
</feature>